<protein>
    <submittedName>
        <fullName evidence="1">Uncharacterized protein</fullName>
    </submittedName>
</protein>
<organism evidence="1">
    <name type="scientific">Brassica oleracea</name>
    <name type="common">Wild cabbage</name>
    <dbReference type="NCBI Taxonomy" id="3712"/>
    <lineage>
        <taxon>Eukaryota</taxon>
        <taxon>Viridiplantae</taxon>
        <taxon>Streptophyta</taxon>
        <taxon>Embryophyta</taxon>
        <taxon>Tracheophyta</taxon>
        <taxon>Spermatophyta</taxon>
        <taxon>Magnoliopsida</taxon>
        <taxon>eudicotyledons</taxon>
        <taxon>Gunneridae</taxon>
        <taxon>Pentapetalae</taxon>
        <taxon>rosids</taxon>
        <taxon>malvids</taxon>
        <taxon>Brassicales</taxon>
        <taxon>Brassicaceae</taxon>
        <taxon>Brassiceae</taxon>
        <taxon>Brassica</taxon>
    </lineage>
</organism>
<sequence>MVHSIVGFSGIEETSEDRNVLDRFCVTATQRTRRPKSEAVSEVVSTLVSDAETGLCRGRFGELRDTVSVSLPGEYSSLSTLGRRGEQNRLCRFVICSVR</sequence>
<proteinExistence type="predicted"/>
<dbReference type="AlphaFoldDB" id="A0A3P6ELB0"/>
<evidence type="ECO:0000313" key="1">
    <source>
        <dbReference type="EMBL" id="VDD33242.1"/>
    </source>
</evidence>
<reference evidence="1" key="1">
    <citation type="submission" date="2018-11" db="EMBL/GenBank/DDBJ databases">
        <authorList>
            <consortium name="Genoscope - CEA"/>
            <person name="William W."/>
        </authorList>
    </citation>
    <scope>NUCLEOTIDE SEQUENCE</scope>
</reference>
<accession>A0A3P6ELB0</accession>
<dbReference type="EMBL" id="LR031875">
    <property type="protein sequence ID" value="VDD33242.1"/>
    <property type="molecule type" value="Genomic_DNA"/>
</dbReference>
<gene>
    <name evidence="1" type="ORF">BOLC9T58565H</name>
</gene>
<name>A0A3P6ELB0_BRAOL</name>